<keyword evidence="2" id="KW-1185">Reference proteome</keyword>
<evidence type="ECO:0000313" key="2">
    <source>
        <dbReference type="Proteomes" id="UP000253551"/>
    </source>
</evidence>
<dbReference type="OrthoDB" id="2338553at2759"/>
<protein>
    <recommendedName>
        <fullName evidence="3">PAS domain-containing protein</fullName>
    </recommendedName>
</protein>
<accession>A0A367KX71</accession>
<reference evidence="1 2" key="1">
    <citation type="journal article" date="2018" name="G3 (Bethesda)">
        <title>Phylogenetic and Phylogenomic Definition of Rhizopus Species.</title>
        <authorList>
            <person name="Gryganskyi A.P."/>
            <person name="Golan J."/>
            <person name="Dolatabadi S."/>
            <person name="Mondo S."/>
            <person name="Robb S."/>
            <person name="Idnurm A."/>
            <person name="Muszewska A."/>
            <person name="Steczkiewicz K."/>
            <person name="Masonjones S."/>
            <person name="Liao H.L."/>
            <person name="Gajdeczka M.T."/>
            <person name="Anike F."/>
            <person name="Vuek A."/>
            <person name="Anishchenko I.M."/>
            <person name="Voigt K."/>
            <person name="de Hoog G.S."/>
            <person name="Smith M.E."/>
            <person name="Heitman J."/>
            <person name="Vilgalys R."/>
            <person name="Stajich J.E."/>
        </authorList>
    </citation>
    <scope>NUCLEOTIDE SEQUENCE [LARGE SCALE GENOMIC DNA]</scope>
    <source>
        <strain evidence="1 2">LSU 92-RS-03</strain>
    </source>
</reference>
<gene>
    <name evidence="1" type="ORF">CU098_007463</name>
</gene>
<dbReference type="Proteomes" id="UP000253551">
    <property type="component" value="Unassembled WGS sequence"/>
</dbReference>
<organism evidence="1 2">
    <name type="scientific">Rhizopus stolonifer</name>
    <name type="common">Rhizopus nigricans</name>
    <dbReference type="NCBI Taxonomy" id="4846"/>
    <lineage>
        <taxon>Eukaryota</taxon>
        <taxon>Fungi</taxon>
        <taxon>Fungi incertae sedis</taxon>
        <taxon>Mucoromycota</taxon>
        <taxon>Mucoromycotina</taxon>
        <taxon>Mucoromycetes</taxon>
        <taxon>Mucorales</taxon>
        <taxon>Mucorineae</taxon>
        <taxon>Rhizopodaceae</taxon>
        <taxon>Rhizopus</taxon>
    </lineage>
</organism>
<dbReference type="AlphaFoldDB" id="A0A367KX71"/>
<evidence type="ECO:0008006" key="3">
    <source>
        <dbReference type="Google" id="ProtNLM"/>
    </source>
</evidence>
<name>A0A367KX71_RHIST</name>
<dbReference type="EMBL" id="PJQM01000146">
    <property type="protein sequence ID" value="RCI06472.1"/>
    <property type="molecule type" value="Genomic_DNA"/>
</dbReference>
<evidence type="ECO:0000313" key="1">
    <source>
        <dbReference type="EMBL" id="RCI06472.1"/>
    </source>
</evidence>
<sequence length="259" mass="29757">MPHSFSNCPLRSCSLLITQHTSQSIITATDDVLDSLGYSLADLKGHSIHTLHIKLSSNLTTNIPECTLQHANGNALVFQVCVHQNPLGFNSLDYWLLRLHTDHVETNQMHTITVLRLSPYGTIEQAKPYQHQWIGRPIMAFVYQDDVQPLCAHLSQLYHRPVVDPLLIRWSATTEESHGWMALALTSTRINSALYPVCLMRPLQIPFDEETSAYPCWVTKAQVYWTEFYQYIIDNWIDMVCYVKYILKEHTSMLQLGIK</sequence>
<proteinExistence type="predicted"/>
<comment type="caution">
    <text evidence="1">The sequence shown here is derived from an EMBL/GenBank/DDBJ whole genome shotgun (WGS) entry which is preliminary data.</text>
</comment>